<feature type="transmembrane region" description="Helical" evidence="1">
    <location>
        <begin position="145"/>
        <end position="167"/>
    </location>
</feature>
<dbReference type="CDD" id="cd07302">
    <property type="entry name" value="CHD"/>
    <property type="match status" value="1"/>
</dbReference>
<keyword evidence="3" id="KW-0456">Lyase</keyword>
<feature type="transmembrane region" description="Helical" evidence="1">
    <location>
        <begin position="67"/>
        <end position="89"/>
    </location>
</feature>
<dbReference type="Pfam" id="PF00211">
    <property type="entry name" value="Guanylate_cyc"/>
    <property type="match status" value="1"/>
</dbReference>
<dbReference type="PANTHER" id="PTHR43081">
    <property type="entry name" value="ADENYLATE CYCLASE, TERMINAL-DIFFERENTIATION SPECIFIC-RELATED"/>
    <property type="match status" value="1"/>
</dbReference>
<dbReference type="PROSITE" id="PS50125">
    <property type="entry name" value="GUANYLATE_CYCLASE_2"/>
    <property type="match status" value="1"/>
</dbReference>
<comment type="caution">
    <text evidence="3">The sequence shown here is derived from an EMBL/GenBank/DDBJ whole genome shotgun (WGS) entry which is preliminary data.</text>
</comment>
<feature type="domain" description="Guanylate cyclase" evidence="2">
    <location>
        <begin position="196"/>
        <end position="325"/>
    </location>
</feature>
<dbReference type="SUPFAM" id="SSF55073">
    <property type="entry name" value="Nucleotide cyclase"/>
    <property type="match status" value="1"/>
</dbReference>
<dbReference type="AlphaFoldDB" id="I2GK65"/>
<keyword evidence="1" id="KW-0472">Membrane</keyword>
<dbReference type="EMBL" id="CAIT01000006">
    <property type="protein sequence ID" value="CCH54290.1"/>
    <property type="molecule type" value="Genomic_DNA"/>
</dbReference>
<evidence type="ECO:0000313" key="4">
    <source>
        <dbReference type="Proteomes" id="UP000009309"/>
    </source>
</evidence>
<proteinExistence type="predicted"/>
<keyword evidence="1" id="KW-1133">Transmembrane helix</keyword>
<dbReference type="EC" id="4.6.1.-" evidence="3"/>
<dbReference type="InterPro" id="IPR050697">
    <property type="entry name" value="Adenylyl/Guanylyl_Cyclase_3/4"/>
</dbReference>
<dbReference type="InterPro" id="IPR029787">
    <property type="entry name" value="Nucleotide_cyclase"/>
</dbReference>
<dbReference type="GO" id="GO:0009190">
    <property type="term" value="P:cyclic nucleotide biosynthetic process"/>
    <property type="evidence" value="ECO:0007669"/>
    <property type="project" value="InterPro"/>
</dbReference>
<dbReference type="PANTHER" id="PTHR43081:SF1">
    <property type="entry name" value="ADENYLATE CYCLASE, TERMINAL-DIFFERENTIATION SPECIFIC"/>
    <property type="match status" value="1"/>
</dbReference>
<dbReference type="GO" id="GO:0035556">
    <property type="term" value="P:intracellular signal transduction"/>
    <property type="evidence" value="ECO:0007669"/>
    <property type="project" value="InterPro"/>
</dbReference>
<reference evidence="3 4" key="1">
    <citation type="journal article" date="2012" name="J. Bacteriol.">
        <title>Genome Sequence of the Filamentous Bacterium Fibrisoma limi BUZ 3T.</title>
        <authorList>
            <person name="Filippini M."/>
            <person name="Qi W."/>
            <person name="Jaenicke S."/>
            <person name="Goesmann A."/>
            <person name="Smits T.H."/>
            <person name="Bagheri H.C."/>
        </authorList>
    </citation>
    <scope>NUCLEOTIDE SEQUENCE [LARGE SCALE GENOMIC DNA]</scope>
    <source>
        <strain evidence="4">BUZ 3T</strain>
    </source>
</reference>
<dbReference type="eggNOG" id="COG2114">
    <property type="taxonomic scope" value="Bacteria"/>
</dbReference>
<keyword evidence="1" id="KW-0812">Transmembrane</keyword>
<dbReference type="Proteomes" id="UP000009309">
    <property type="component" value="Unassembled WGS sequence"/>
</dbReference>
<dbReference type="RefSeq" id="WP_009282870.1">
    <property type="nucleotide sequence ID" value="NZ_CAIT01000006.1"/>
</dbReference>
<dbReference type="Gene3D" id="3.30.70.1230">
    <property type="entry name" value="Nucleotide cyclase"/>
    <property type="match status" value="1"/>
</dbReference>
<name>I2GK65_9BACT</name>
<sequence>MNPMDKKFEYTTLAQRYTARFPVLTYVGTQVNFWIIANCLLITILTLHARLINQVVHIPVAAAFGPSLLIAILFGGVWGVSLGLTSYYLDRKIARKRSLGNVILVKTGGMLILLYLIFWALQFILFDLTISPHVIIAGVTLKKEAWGLISTLLLVYYFFMTLIISFINQINKKYGPGVLLPLLLGRYRTPQEEERIFMFMDLKSSTSTAEQLGHIRYSSFIRDCFADINEVLFPFGAQVYQYVGDEIVIMWPEHEGLKNYVCIRFYFACTDQFRNRTEYYQSTYGFLPTFKAGMHTGKVTAVEIGEIKKDIAYHGDTLNTAARIQSVCNHYQKDFLVSGHLITKMGLDQRLKIESLGKILLRGKTEKVEIVSVDRHDPKDLTNRRVEFK</sequence>
<dbReference type="InterPro" id="IPR001054">
    <property type="entry name" value="A/G_cyclase"/>
</dbReference>
<feature type="transmembrane region" description="Helical" evidence="1">
    <location>
        <begin position="21"/>
        <end position="47"/>
    </location>
</feature>
<organism evidence="3 4">
    <name type="scientific">Fibrisoma limi BUZ 3</name>
    <dbReference type="NCBI Taxonomy" id="1185876"/>
    <lineage>
        <taxon>Bacteria</taxon>
        <taxon>Pseudomonadati</taxon>
        <taxon>Bacteroidota</taxon>
        <taxon>Cytophagia</taxon>
        <taxon>Cytophagales</taxon>
        <taxon>Spirosomataceae</taxon>
        <taxon>Fibrisoma</taxon>
    </lineage>
</organism>
<accession>I2GK65</accession>
<evidence type="ECO:0000256" key="1">
    <source>
        <dbReference type="SAM" id="Phobius"/>
    </source>
</evidence>
<feature type="transmembrane region" description="Helical" evidence="1">
    <location>
        <begin position="101"/>
        <end position="125"/>
    </location>
</feature>
<evidence type="ECO:0000313" key="3">
    <source>
        <dbReference type="EMBL" id="CCH54290.1"/>
    </source>
</evidence>
<dbReference type="OrthoDB" id="9768499at2"/>
<protein>
    <submittedName>
        <fullName evidence="3">Adenylate cyclase-related protein</fullName>
        <ecNumber evidence="3">4.6.1.-</ecNumber>
    </submittedName>
</protein>
<keyword evidence="4" id="KW-1185">Reference proteome</keyword>
<dbReference type="GO" id="GO:0004016">
    <property type="term" value="F:adenylate cyclase activity"/>
    <property type="evidence" value="ECO:0007669"/>
    <property type="project" value="UniProtKB-ARBA"/>
</dbReference>
<gene>
    <name evidence="3" type="ORF">BN8_03448</name>
</gene>
<dbReference type="STRING" id="1185876.BN8_03448"/>
<evidence type="ECO:0000259" key="2">
    <source>
        <dbReference type="PROSITE" id="PS50125"/>
    </source>
</evidence>